<evidence type="ECO:0000313" key="4">
    <source>
        <dbReference type="Proteomes" id="UP001632038"/>
    </source>
</evidence>
<gene>
    <name evidence="3" type="ORF">CASFOL_036299</name>
</gene>
<dbReference type="SUPFAM" id="SSF50978">
    <property type="entry name" value="WD40 repeat-like"/>
    <property type="match status" value="1"/>
</dbReference>
<dbReference type="AlphaFoldDB" id="A0ABD3BVV4"/>
<dbReference type="InterPro" id="IPR036322">
    <property type="entry name" value="WD40_repeat_dom_sf"/>
</dbReference>
<organism evidence="3 4">
    <name type="scientific">Castilleja foliolosa</name>
    <dbReference type="NCBI Taxonomy" id="1961234"/>
    <lineage>
        <taxon>Eukaryota</taxon>
        <taxon>Viridiplantae</taxon>
        <taxon>Streptophyta</taxon>
        <taxon>Embryophyta</taxon>
        <taxon>Tracheophyta</taxon>
        <taxon>Spermatophyta</taxon>
        <taxon>Magnoliopsida</taxon>
        <taxon>eudicotyledons</taxon>
        <taxon>Gunneridae</taxon>
        <taxon>Pentapetalae</taxon>
        <taxon>asterids</taxon>
        <taxon>lamiids</taxon>
        <taxon>Lamiales</taxon>
        <taxon>Orobanchaceae</taxon>
        <taxon>Pedicularideae</taxon>
        <taxon>Castillejinae</taxon>
        <taxon>Castilleja</taxon>
    </lineage>
</organism>
<dbReference type="InterPro" id="IPR015943">
    <property type="entry name" value="WD40/YVTN_repeat-like_dom_sf"/>
</dbReference>
<dbReference type="InterPro" id="IPR050459">
    <property type="entry name" value="WD_repeat_RBAP46/RBAP48/MSI1"/>
</dbReference>
<dbReference type="EMBL" id="JAVIJP010000066">
    <property type="protein sequence ID" value="KAL3621387.1"/>
    <property type="molecule type" value="Genomic_DNA"/>
</dbReference>
<dbReference type="InterPro" id="IPR001680">
    <property type="entry name" value="WD40_rpt"/>
</dbReference>
<protein>
    <submittedName>
        <fullName evidence="3">Uncharacterized protein</fullName>
    </submittedName>
</protein>
<accession>A0ABD3BVV4</accession>
<sequence>MSLVEDVSWHLQNENLFSSVGDDCKLMLWDLRTNKFQHFVVHEREVNYLFFNPFNEHILATASPDSTVGLFDMRNLSSPMHALGNHMEEVFQVEWDPNHETVLSSAADDRRVGDEQLEGEVEDGPPELIFSHGSHKAKISDFSWNNNEPWFISSVAEDNTLQVWQMADSIYCGEDDNLIIDF</sequence>
<dbReference type="SMART" id="SM00320">
    <property type="entry name" value="WD40"/>
    <property type="match status" value="3"/>
</dbReference>
<keyword evidence="1" id="KW-0853">WD repeat</keyword>
<evidence type="ECO:0000256" key="1">
    <source>
        <dbReference type="ARBA" id="ARBA00022574"/>
    </source>
</evidence>
<dbReference type="Proteomes" id="UP001632038">
    <property type="component" value="Unassembled WGS sequence"/>
</dbReference>
<keyword evidence="4" id="KW-1185">Reference proteome</keyword>
<keyword evidence="2" id="KW-0677">Repeat</keyword>
<dbReference type="Gene3D" id="2.130.10.10">
    <property type="entry name" value="YVTN repeat-like/Quinoprotein amine dehydrogenase"/>
    <property type="match status" value="1"/>
</dbReference>
<evidence type="ECO:0000313" key="3">
    <source>
        <dbReference type="EMBL" id="KAL3621387.1"/>
    </source>
</evidence>
<evidence type="ECO:0000256" key="2">
    <source>
        <dbReference type="ARBA" id="ARBA00022737"/>
    </source>
</evidence>
<proteinExistence type="predicted"/>
<comment type="caution">
    <text evidence="3">The sequence shown here is derived from an EMBL/GenBank/DDBJ whole genome shotgun (WGS) entry which is preliminary data.</text>
</comment>
<dbReference type="PANTHER" id="PTHR22850">
    <property type="entry name" value="WD40 REPEAT FAMILY"/>
    <property type="match status" value="1"/>
</dbReference>
<name>A0ABD3BVV4_9LAMI</name>
<dbReference type="Pfam" id="PF00400">
    <property type="entry name" value="WD40"/>
    <property type="match status" value="2"/>
</dbReference>
<reference evidence="4" key="1">
    <citation type="journal article" date="2024" name="IScience">
        <title>Strigolactones Initiate the Formation of Haustorium-like Structures in Castilleja.</title>
        <authorList>
            <person name="Buerger M."/>
            <person name="Peterson D."/>
            <person name="Chory J."/>
        </authorList>
    </citation>
    <scope>NUCLEOTIDE SEQUENCE [LARGE SCALE GENOMIC DNA]</scope>
</reference>